<dbReference type="EMBL" id="FNJB01000007">
    <property type="protein sequence ID" value="SDP25200.1"/>
    <property type="molecule type" value="Genomic_DNA"/>
</dbReference>
<dbReference type="STRING" id="504798.SAMN05421871_104326"/>
<dbReference type="Proteomes" id="UP000199651">
    <property type="component" value="Unassembled WGS sequence"/>
</dbReference>
<dbReference type="PROSITE" id="PS50075">
    <property type="entry name" value="CARRIER"/>
    <property type="match status" value="1"/>
</dbReference>
<dbReference type="SUPFAM" id="SSF47336">
    <property type="entry name" value="ACP-like"/>
    <property type="match status" value="1"/>
</dbReference>
<dbReference type="InterPro" id="IPR009081">
    <property type="entry name" value="PP-bd_ACP"/>
</dbReference>
<reference evidence="3" key="1">
    <citation type="submission" date="2016-10" db="EMBL/GenBank/DDBJ databases">
        <authorList>
            <person name="Varghese N."/>
            <person name="Submissions S."/>
        </authorList>
    </citation>
    <scope>NUCLEOTIDE SEQUENCE [LARGE SCALE GENOMIC DNA]</scope>
    <source>
        <strain evidence="3">IBRC-M 10655</strain>
    </source>
</reference>
<dbReference type="Pfam" id="PF00550">
    <property type="entry name" value="PP-binding"/>
    <property type="match status" value="1"/>
</dbReference>
<evidence type="ECO:0000259" key="1">
    <source>
        <dbReference type="PROSITE" id="PS50075"/>
    </source>
</evidence>
<name>A0A1H0R6Y6_9PSEU</name>
<gene>
    <name evidence="2" type="ORF">SAMN05192558_107327</name>
</gene>
<dbReference type="Gene3D" id="1.10.1200.10">
    <property type="entry name" value="ACP-like"/>
    <property type="match status" value="1"/>
</dbReference>
<evidence type="ECO:0000313" key="2">
    <source>
        <dbReference type="EMBL" id="SDP25200.1"/>
    </source>
</evidence>
<organism evidence="2 3">
    <name type="scientific">Actinokineospora alba</name>
    <dbReference type="NCBI Taxonomy" id="504798"/>
    <lineage>
        <taxon>Bacteria</taxon>
        <taxon>Bacillati</taxon>
        <taxon>Actinomycetota</taxon>
        <taxon>Actinomycetes</taxon>
        <taxon>Pseudonocardiales</taxon>
        <taxon>Pseudonocardiaceae</taxon>
        <taxon>Actinokineospora</taxon>
    </lineage>
</organism>
<dbReference type="InterPro" id="IPR036736">
    <property type="entry name" value="ACP-like_sf"/>
</dbReference>
<protein>
    <submittedName>
        <fullName evidence="2">Phosphopantetheine attachment site</fullName>
    </submittedName>
</protein>
<evidence type="ECO:0000313" key="3">
    <source>
        <dbReference type="Proteomes" id="UP000199651"/>
    </source>
</evidence>
<accession>A0A1H0R6Y6</accession>
<feature type="domain" description="Carrier" evidence="1">
    <location>
        <begin position="2"/>
        <end position="80"/>
    </location>
</feature>
<proteinExistence type="predicted"/>
<sequence length="86" mass="9330">MSNLQEIKQFVLDEFLPDVPADELGVTEDLLAGGVIDSLGLLKVIAWLEDRFAVPIDDVELAPDSFRTIEAIDEFIRCALAPAGAS</sequence>
<keyword evidence="3" id="KW-1185">Reference proteome</keyword>
<dbReference type="OrthoDB" id="2625323at2"/>
<dbReference type="RefSeq" id="WP_091378056.1">
    <property type="nucleotide sequence ID" value="NZ_FNDV01000004.1"/>
</dbReference>
<dbReference type="AlphaFoldDB" id="A0A1H0R6Y6"/>